<dbReference type="Proteomes" id="UP000001861">
    <property type="component" value="Unassembled WGS sequence"/>
</dbReference>
<sequence length="1284" mass="142347">MTNVGAMWANILTVAQLFTAARPGSSYVAHYSLPSFPFPTTSTWPLDFYATFDHPQVEDPSLVLARQTWVAGRMGLSVSFARGDNNDKQDDLKEYDAEDDAPMPGRYNIAASPAPLPQADIPVAFPGAGPGSQHEIFPVPPQFSQFNLQGSNVSGNPMFIGGNMTQQVVNIMQPEAADKREDCGSIVDSGLTCDHRAGEYLGVACAKRQLSFHLHRESREIDGGYIVLVSKRDRVLRLERRRIQSALGNRDSHVDDNMTSWGWEDCSCVCHSFLLLKVSIQLRNDLRSRIIEDLESVQKVAEADICVVYAYCRYTEPLTVKDILEGIVRQCLERHPDIAPLILPVLQRHRRERTRPSVTELVDLLRTIEEHFDIVFYVIDGLDEARITTQFDLVKVINSLGGSFALTSRPLKTLENDLHSVTFYQVCADRGDIQRLVKEKIQQHSHLRGLLQKHQCEGRVVSQIVDKSGGMFIHAALQVQALVFCKNLKDLEDALNNLPVSLEDMYRQTVQRIRAQLPSQAELGIRALLWVAFSHQPLRIEDLLYVVATDPGTFLFHEERMVDKATLVSACCGLIEWDDKRRVRFVLQEALPGILLEFYPHPHANIVQVSIQRLISFGLPQSHVKKLDELHAILKAPLVDYAYHQWRAHFRHCEHIPEVSCEVLKFLKQCTSFPLCPGRVLSIANVEGHLLRANSLHLAAVYDFTNFVPRLVTASPDGLYDVNSVTPDPWSLTPLSIACWLGHATIIQELVVYRSIDPNIVAKYGTALRHAVQRHSHHRGDIPDPCPILTRLLQVENTDVNATDQWGKTALIHAVTIGSVPLVEQLLRHPDVDVNVGDNNGNTALIHASGERGSVGSALVRLLLQVDGIQVNAANRRGQTALIAACDWSHHSTDIVEQLLKRGDLDVNAANAVGDTALICAVRAHDVPVVRLLLQVDGIQVNAANRAGQTALIAAWQYDYHGVDCVASLVQELLKFGDLDVNVRDGWGNTPLIHAARRNIPDTVNRLLQSVGIQVNVANGDGHTALMVASRIGHGTIVKQLLQFNGINVVAVDGRGNTAACLAAEYGRGDVVEPLFQAQEAVLNMPNDQGQTPLILASSYGHANTVLRLIQSGKVDLNAVDHSGSTALAVAFAHHHWPVVVHLLQADRIHVNTAHKSGYDEDSVDLLLRCENIDVNVKNIHGETALMWASYQGHSIVVERLLGSKGIEVNSRDGRGRSAMMHAARCGNEEVVKLLLQSGKVDVDLRCMDGRNATLYAVEHGHERVLRRLEDYARGTRSKRRRIV</sequence>
<dbReference type="Pfam" id="PF00023">
    <property type="entry name" value="Ank"/>
    <property type="match status" value="2"/>
</dbReference>
<dbReference type="PANTHER" id="PTHR24173">
    <property type="entry name" value="ANKYRIN REPEAT CONTAINING"/>
    <property type="match status" value="1"/>
</dbReference>
<dbReference type="SUPFAM" id="SSF48403">
    <property type="entry name" value="Ankyrin repeat"/>
    <property type="match status" value="3"/>
</dbReference>
<feature type="signal peptide" evidence="4">
    <location>
        <begin position="1"/>
        <end position="26"/>
    </location>
</feature>
<dbReference type="OMA" id="YLELEIM"/>
<keyword evidence="1" id="KW-0677">Repeat</keyword>
<evidence type="ECO:0000256" key="2">
    <source>
        <dbReference type="ARBA" id="ARBA00023043"/>
    </source>
</evidence>
<dbReference type="InParanoid" id="A8NLS9"/>
<feature type="repeat" description="ANK" evidence="3">
    <location>
        <begin position="1215"/>
        <end position="1239"/>
    </location>
</feature>
<accession>A8NLS9</accession>
<dbReference type="PANTHER" id="PTHR24173:SF74">
    <property type="entry name" value="ANKYRIN REPEAT DOMAIN-CONTAINING PROTEIN 16"/>
    <property type="match status" value="1"/>
</dbReference>
<name>A8NLS9_COPC7</name>
<dbReference type="PROSITE" id="PS50088">
    <property type="entry name" value="ANK_REPEAT"/>
    <property type="match status" value="3"/>
</dbReference>
<dbReference type="eggNOG" id="KOG0504">
    <property type="taxonomic scope" value="Eukaryota"/>
</dbReference>
<dbReference type="KEGG" id="cci:CC1G_12387"/>
<proteinExistence type="predicted"/>
<gene>
    <name evidence="6" type="ORF">CC1G_12387</name>
</gene>
<dbReference type="InterPro" id="IPR036770">
    <property type="entry name" value="Ankyrin_rpt-contain_sf"/>
</dbReference>
<reference evidence="6 7" key="1">
    <citation type="journal article" date="2010" name="Proc. Natl. Acad. Sci. U.S.A.">
        <title>Insights into evolution of multicellular fungi from the assembled chromosomes of the mushroom Coprinopsis cinerea (Coprinus cinereus).</title>
        <authorList>
            <person name="Stajich J.E."/>
            <person name="Wilke S.K."/>
            <person name="Ahren D."/>
            <person name="Au C.H."/>
            <person name="Birren B.W."/>
            <person name="Borodovsky M."/>
            <person name="Burns C."/>
            <person name="Canback B."/>
            <person name="Casselton L.A."/>
            <person name="Cheng C.K."/>
            <person name="Deng J."/>
            <person name="Dietrich F.S."/>
            <person name="Fargo D.C."/>
            <person name="Farman M.L."/>
            <person name="Gathman A.C."/>
            <person name="Goldberg J."/>
            <person name="Guigo R."/>
            <person name="Hoegger P.J."/>
            <person name="Hooker J.B."/>
            <person name="Huggins A."/>
            <person name="James T.Y."/>
            <person name="Kamada T."/>
            <person name="Kilaru S."/>
            <person name="Kodira C."/>
            <person name="Kues U."/>
            <person name="Kupfer D."/>
            <person name="Kwan H.S."/>
            <person name="Lomsadze A."/>
            <person name="Li W."/>
            <person name="Lilly W.W."/>
            <person name="Ma L.J."/>
            <person name="Mackey A.J."/>
            <person name="Manning G."/>
            <person name="Martin F."/>
            <person name="Muraguchi H."/>
            <person name="Natvig D.O."/>
            <person name="Palmerini H."/>
            <person name="Ramesh M.A."/>
            <person name="Rehmeyer C.J."/>
            <person name="Roe B.A."/>
            <person name="Shenoy N."/>
            <person name="Stanke M."/>
            <person name="Ter-Hovhannisyan V."/>
            <person name="Tunlid A."/>
            <person name="Velagapudi R."/>
            <person name="Vision T.J."/>
            <person name="Zeng Q."/>
            <person name="Zolan M.E."/>
            <person name="Pukkila P.J."/>
        </authorList>
    </citation>
    <scope>NUCLEOTIDE SEQUENCE [LARGE SCALE GENOMIC DNA]</scope>
    <source>
        <strain evidence="7">Okayama-7 / 130 / ATCC MYA-4618 / FGSC 9003</strain>
    </source>
</reference>
<feature type="repeat" description="ANK" evidence="3">
    <location>
        <begin position="1089"/>
        <end position="1122"/>
    </location>
</feature>
<evidence type="ECO:0000313" key="7">
    <source>
        <dbReference type="Proteomes" id="UP000001861"/>
    </source>
</evidence>
<comment type="caution">
    <text evidence="6">The sequence shown here is derived from an EMBL/GenBank/DDBJ whole genome shotgun (WGS) entry which is preliminary data.</text>
</comment>
<dbReference type="InterPro" id="IPR056884">
    <property type="entry name" value="NPHP3-like_N"/>
</dbReference>
<keyword evidence="7" id="KW-1185">Reference proteome</keyword>
<dbReference type="Pfam" id="PF12796">
    <property type="entry name" value="Ank_2"/>
    <property type="match status" value="4"/>
</dbReference>
<dbReference type="PROSITE" id="PS50297">
    <property type="entry name" value="ANK_REP_REGION"/>
    <property type="match status" value="2"/>
</dbReference>
<dbReference type="VEuPathDB" id="FungiDB:CC1G_12387"/>
<feature type="domain" description="Nephrocystin 3-like N-terminal" evidence="5">
    <location>
        <begin position="288"/>
        <end position="400"/>
    </location>
</feature>
<protein>
    <submittedName>
        <fullName evidence="6">Ankyrin repeat domain-containing protein 50</fullName>
    </submittedName>
</protein>
<evidence type="ECO:0000256" key="1">
    <source>
        <dbReference type="ARBA" id="ARBA00022737"/>
    </source>
</evidence>
<dbReference type="EMBL" id="AACS02000012">
    <property type="protein sequence ID" value="EAU87050.2"/>
    <property type="molecule type" value="Genomic_DNA"/>
</dbReference>
<dbReference type="Gene3D" id="1.25.40.20">
    <property type="entry name" value="Ankyrin repeat-containing domain"/>
    <property type="match status" value="5"/>
</dbReference>
<dbReference type="SMART" id="SM00248">
    <property type="entry name" value="ANK"/>
    <property type="match status" value="15"/>
</dbReference>
<dbReference type="HOGENOM" id="CLU_000288_34_23_1"/>
<evidence type="ECO:0000256" key="3">
    <source>
        <dbReference type="PROSITE-ProRule" id="PRU00023"/>
    </source>
</evidence>
<feature type="repeat" description="ANK" evidence="3">
    <location>
        <begin position="1181"/>
        <end position="1214"/>
    </location>
</feature>
<feature type="chain" id="PRO_5002726560" evidence="4">
    <location>
        <begin position="27"/>
        <end position="1284"/>
    </location>
</feature>
<evidence type="ECO:0000313" key="6">
    <source>
        <dbReference type="EMBL" id="EAU87050.2"/>
    </source>
</evidence>
<dbReference type="OrthoDB" id="194358at2759"/>
<dbReference type="GeneID" id="6011282"/>
<keyword evidence="2 3" id="KW-0040">ANK repeat</keyword>
<dbReference type="InterPro" id="IPR002110">
    <property type="entry name" value="Ankyrin_rpt"/>
</dbReference>
<keyword evidence="4" id="KW-0732">Signal</keyword>
<organism evidence="6 7">
    <name type="scientific">Coprinopsis cinerea (strain Okayama-7 / 130 / ATCC MYA-4618 / FGSC 9003)</name>
    <name type="common">Inky cap fungus</name>
    <name type="synonym">Hormographiella aspergillata</name>
    <dbReference type="NCBI Taxonomy" id="240176"/>
    <lineage>
        <taxon>Eukaryota</taxon>
        <taxon>Fungi</taxon>
        <taxon>Dikarya</taxon>
        <taxon>Basidiomycota</taxon>
        <taxon>Agaricomycotina</taxon>
        <taxon>Agaricomycetes</taxon>
        <taxon>Agaricomycetidae</taxon>
        <taxon>Agaricales</taxon>
        <taxon>Agaricineae</taxon>
        <taxon>Psathyrellaceae</taxon>
        <taxon>Coprinopsis</taxon>
    </lineage>
</organism>
<evidence type="ECO:0000259" key="5">
    <source>
        <dbReference type="Pfam" id="PF24883"/>
    </source>
</evidence>
<evidence type="ECO:0000256" key="4">
    <source>
        <dbReference type="SAM" id="SignalP"/>
    </source>
</evidence>
<dbReference type="Pfam" id="PF24883">
    <property type="entry name" value="NPHP3_N"/>
    <property type="match status" value="1"/>
</dbReference>
<dbReference type="RefSeq" id="XP_001834767.2">
    <property type="nucleotide sequence ID" value="XM_001834715.2"/>
</dbReference>